<keyword evidence="24" id="KW-1185">Reference proteome</keyword>
<evidence type="ECO:0000259" key="23">
    <source>
        <dbReference type="PROSITE" id="PS50222"/>
    </source>
</evidence>
<dbReference type="PROSITE" id="PS00018">
    <property type="entry name" value="EF_HAND_1"/>
    <property type="match status" value="1"/>
</dbReference>
<keyword evidence="17" id="KW-0391">Immunity</keyword>
<keyword evidence="10" id="KW-0399">Innate immunity</keyword>
<dbReference type="GO" id="GO:0002523">
    <property type="term" value="P:leukocyte migration involved in inflammatory response"/>
    <property type="evidence" value="ECO:0007669"/>
    <property type="project" value="TreeGrafter"/>
</dbReference>
<keyword evidence="11" id="KW-0053">Apoptosis</keyword>
<evidence type="ECO:0000256" key="12">
    <source>
        <dbReference type="ARBA" id="ARBA00022723"/>
    </source>
</evidence>
<dbReference type="PROSITE" id="PS50222">
    <property type="entry name" value="EF_HAND_2"/>
    <property type="match status" value="1"/>
</dbReference>
<dbReference type="OrthoDB" id="26525at2759"/>
<keyword evidence="15" id="KW-0862">Zinc</keyword>
<dbReference type="GO" id="GO:0070488">
    <property type="term" value="P:neutrophil aggregation"/>
    <property type="evidence" value="ECO:0007669"/>
    <property type="project" value="TreeGrafter"/>
</dbReference>
<dbReference type="PANTHER" id="PTHR11639:SF5">
    <property type="entry name" value="PROTEIN S100-A8"/>
    <property type="match status" value="1"/>
</dbReference>
<dbReference type="GO" id="GO:0045087">
    <property type="term" value="P:innate immune response"/>
    <property type="evidence" value="ECO:0007669"/>
    <property type="project" value="UniProtKB-KW"/>
</dbReference>
<keyword evidence="9" id="KW-0929">Antimicrobial</keyword>
<dbReference type="GeneID" id="103266287"/>
<dbReference type="PROSITE" id="PS00303">
    <property type="entry name" value="S100_CABP"/>
    <property type="match status" value="1"/>
</dbReference>
<dbReference type="InterPro" id="IPR018247">
    <property type="entry name" value="EF_Hand_1_Ca_BS"/>
</dbReference>
<proteinExistence type="inferred from homology"/>
<accession>A0A1U7U061</accession>
<dbReference type="GO" id="GO:0043542">
    <property type="term" value="P:endothelial cell migration"/>
    <property type="evidence" value="ECO:0007669"/>
    <property type="project" value="TreeGrafter"/>
</dbReference>
<sequence>MSLSTVFQETWWSKSFGIMPTDLEKSLNSVIDIYHKYSLIKGNYHAIYKDDLKKLLETECPQYTKRKDAESWFKDLDVNTDGAINFQEFLIFVVKIGVEAHKDSHKE</sequence>
<evidence type="ECO:0000256" key="10">
    <source>
        <dbReference type="ARBA" id="ARBA00022588"/>
    </source>
</evidence>
<dbReference type="InterPro" id="IPR011992">
    <property type="entry name" value="EF-hand-dom_pair"/>
</dbReference>
<evidence type="ECO:0000256" key="16">
    <source>
        <dbReference type="ARBA" id="ARBA00022837"/>
    </source>
</evidence>
<dbReference type="PANTHER" id="PTHR11639">
    <property type="entry name" value="S100 CALCIUM-BINDING PROTEIN"/>
    <property type="match status" value="1"/>
</dbReference>
<dbReference type="AlphaFoldDB" id="A0A1U7U061"/>
<evidence type="ECO:0000256" key="9">
    <source>
        <dbReference type="ARBA" id="ARBA00022529"/>
    </source>
</evidence>
<evidence type="ECO:0000313" key="25">
    <source>
        <dbReference type="RefSeq" id="XP_008062093.1"/>
    </source>
</evidence>
<dbReference type="FunFam" id="1.10.238.10:FF:000344">
    <property type="entry name" value="Protein S100-A8"/>
    <property type="match status" value="1"/>
</dbReference>
<dbReference type="GO" id="GO:0006914">
    <property type="term" value="P:autophagy"/>
    <property type="evidence" value="ECO:0007669"/>
    <property type="project" value="UniProtKB-KW"/>
</dbReference>
<protein>
    <recommendedName>
        <fullName evidence="22">Protein S100</fullName>
    </recommendedName>
    <alternativeName>
        <fullName evidence="22">S100 calcium-binding protein</fullName>
    </alternativeName>
</protein>
<evidence type="ECO:0000256" key="6">
    <source>
        <dbReference type="ARBA" id="ARBA00022490"/>
    </source>
</evidence>
<evidence type="ECO:0000256" key="20">
    <source>
        <dbReference type="ARBA" id="ARBA00023198"/>
    </source>
</evidence>
<evidence type="ECO:0000256" key="11">
    <source>
        <dbReference type="ARBA" id="ARBA00022703"/>
    </source>
</evidence>
<keyword evidence="18" id="KW-0072">Autophagy</keyword>
<dbReference type="GO" id="GO:0070062">
    <property type="term" value="C:extracellular exosome"/>
    <property type="evidence" value="ECO:0007669"/>
    <property type="project" value="TreeGrafter"/>
</dbReference>
<keyword evidence="13" id="KW-0677">Repeat</keyword>
<dbReference type="CTD" id="6279"/>
<dbReference type="InterPro" id="IPR002048">
    <property type="entry name" value="EF_hand_dom"/>
</dbReference>
<evidence type="ECO:0000256" key="17">
    <source>
        <dbReference type="ARBA" id="ARBA00022859"/>
    </source>
</evidence>
<dbReference type="GO" id="GO:0030593">
    <property type="term" value="P:neutrophil chemotaxis"/>
    <property type="evidence" value="ECO:0007669"/>
    <property type="project" value="TreeGrafter"/>
</dbReference>
<dbReference type="SMART" id="SM00054">
    <property type="entry name" value="EFh"/>
    <property type="match status" value="1"/>
</dbReference>
<keyword evidence="6" id="KW-0963">Cytoplasm</keyword>
<dbReference type="GO" id="GO:0005886">
    <property type="term" value="C:plasma membrane"/>
    <property type="evidence" value="ECO:0007669"/>
    <property type="project" value="UniProtKB-SubCell"/>
</dbReference>
<dbReference type="SUPFAM" id="SSF47473">
    <property type="entry name" value="EF-hand"/>
    <property type="match status" value="1"/>
</dbReference>
<name>A0A1U7U061_CARSF</name>
<keyword evidence="14" id="KW-0702">S-nitrosylation</keyword>
<feature type="domain" description="EF-hand" evidence="23">
    <location>
        <begin position="64"/>
        <end position="99"/>
    </location>
</feature>
<evidence type="ECO:0000256" key="3">
    <source>
        <dbReference type="ARBA" id="ARBA00004613"/>
    </source>
</evidence>
<evidence type="ECO:0000256" key="14">
    <source>
        <dbReference type="ARBA" id="ARBA00022799"/>
    </source>
</evidence>
<dbReference type="Proteomes" id="UP000189704">
    <property type="component" value="Unplaced"/>
</dbReference>
<dbReference type="KEGG" id="csyr:103266287"/>
<dbReference type="GO" id="GO:0032496">
    <property type="term" value="P:response to lipopolysaccharide"/>
    <property type="evidence" value="ECO:0007669"/>
    <property type="project" value="TreeGrafter"/>
</dbReference>
<evidence type="ECO:0000256" key="4">
    <source>
        <dbReference type="ARBA" id="ARBA00007323"/>
    </source>
</evidence>
<keyword evidence="16 22" id="KW-0106">Calcium</keyword>
<evidence type="ECO:0000313" key="24">
    <source>
        <dbReference type="Proteomes" id="UP000189704"/>
    </source>
</evidence>
<evidence type="ECO:0000256" key="1">
    <source>
        <dbReference type="ARBA" id="ARBA00004202"/>
    </source>
</evidence>
<evidence type="ECO:0000256" key="7">
    <source>
        <dbReference type="ARBA" id="ARBA00022500"/>
    </source>
</evidence>
<keyword evidence="12 22" id="KW-0479">Metal-binding</keyword>
<evidence type="ECO:0000256" key="5">
    <source>
        <dbReference type="ARBA" id="ARBA00022475"/>
    </source>
</evidence>
<dbReference type="InterPro" id="IPR001751">
    <property type="entry name" value="S100/CaBP7/8-like_CS"/>
</dbReference>
<comment type="subcellular location">
    <subcellularLocation>
        <location evidence="1">Cell membrane</location>
        <topology evidence="1">Peripheral membrane protein</topology>
    </subcellularLocation>
    <subcellularLocation>
        <location evidence="2">Cytoplasm</location>
        <location evidence="2">Cytoskeleton</location>
    </subcellularLocation>
    <subcellularLocation>
        <location evidence="3">Secreted</location>
    </subcellularLocation>
</comment>
<comment type="similarity">
    <text evidence="4 22">Belongs to the S-100 family.</text>
</comment>
<evidence type="ECO:0000256" key="8">
    <source>
        <dbReference type="ARBA" id="ARBA00022525"/>
    </source>
</evidence>
<organism evidence="24 25">
    <name type="scientific">Carlito syrichta</name>
    <name type="common">Philippine tarsier</name>
    <name type="synonym">Tarsius syrichta</name>
    <dbReference type="NCBI Taxonomy" id="1868482"/>
    <lineage>
        <taxon>Eukaryota</taxon>
        <taxon>Metazoa</taxon>
        <taxon>Chordata</taxon>
        <taxon>Craniata</taxon>
        <taxon>Vertebrata</taxon>
        <taxon>Euteleostomi</taxon>
        <taxon>Mammalia</taxon>
        <taxon>Eutheria</taxon>
        <taxon>Euarchontoglires</taxon>
        <taxon>Primates</taxon>
        <taxon>Haplorrhini</taxon>
        <taxon>Tarsiiformes</taxon>
        <taxon>Tarsiidae</taxon>
        <taxon>Carlito</taxon>
    </lineage>
</organism>
<keyword evidence="5" id="KW-1003">Cell membrane</keyword>
<keyword evidence="7" id="KW-0145">Chemotaxis</keyword>
<evidence type="ECO:0000256" key="15">
    <source>
        <dbReference type="ARBA" id="ARBA00022833"/>
    </source>
</evidence>
<keyword evidence="8" id="KW-0964">Secreted</keyword>
<dbReference type="InterPro" id="IPR013787">
    <property type="entry name" value="S100_Ca-bd_sub"/>
</dbReference>
<gene>
    <name evidence="25" type="primary">S100A8</name>
</gene>
<evidence type="ECO:0000256" key="21">
    <source>
        <dbReference type="ARBA" id="ARBA00023212"/>
    </source>
</evidence>
<evidence type="ECO:0000256" key="18">
    <source>
        <dbReference type="ARBA" id="ARBA00023006"/>
    </source>
</evidence>
<evidence type="ECO:0000256" key="13">
    <source>
        <dbReference type="ARBA" id="ARBA00022737"/>
    </source>
</evidence>
<keyword evidence="21" id="KW-0206">Cytoskeleton</keyword>
<keyword evidence="20" id="KW-0395">Inflammatory response</keyword>
<dbReference type="Gene3D" id="1.10.238.10">
    <property type="entry name" value="EF-hand"/>
    <property type="match status" value="1"/>
</dbReference>
<dbReference type="Pfam" id="PF01023">
    <property type="entry name" value="S_100"/>
    <property type="match status" value="1"/>
</dbReference>
<reference evidence="25" key="1">
    <citation type="submission" date="2025-08" db="UniProtKB">
        <authorList>
            <consortium name="RefSeq"/>
        </authorList>
    </citation>
    <scope>IDENTIFICATION</scope>
</reference>
<dbReference type="GO" id="GO:0005737">
    <property type="term" value="C:cytoplasm"/>
    <property type="evidence" value="ECO:0007669"/>
    <property type="project" value="TreeGrafter"/>
</dbReference>
<dbReference type="GO" id="GO:0005509">
    <property type="term" value="F:calcium ion binding"/>
    <property type="evidence" value="ECO:0007669"/>
    <property type="project" value="InterPro"/>
</dbReference>
<dbReference type="GO" id="GO:0006915">
    <property type="term" value="P:apoptotic process"/>
    <property type="evidence" value="ECO:0007669"/>
    <property type="project" value="UniProtKB-KW"/>
</dbReference>
<dbReference type="GO" id="GO:0005856">
    <property type="term" value="C:cytoskeleton"/>
    <property type="evidence" value="ECO:0007669"/>
    <property type="project" value="UniProtKB-SubCell"/>
</dbReference>
<dbReference type="RefSeq" id="XP_008062093.1">
    <property type="nucleotide sequence ID" value="XM_008063902.1"/>
</dbReference>
<evidence type="ECO:0000256" key="2">
    <source>
        <dbReference type="ARBA" id="ARBA00004245"/>
    </source>
</evidence>
<dbReference type="GO" id="GO:0048306">
    <property type="term" value="F:calcium-dependent protein binding"/>
    <property type="evidence" value="ECO:0007669"/>
    <property type="project" value="TreeGrafter"/>
</dbReference>
<evidence type="ECO:0000256" key="22">
    <source>
        <dbReference type="RuleBase" id="RU361184"/>
    </source>
</evidence>
<keyword evidence="19" id="KW-0472">Membrane</keyword>
<evidence type="ECO:0000256" key="19">
    <source>
        <dbReference type="ARBA" id="ARBA00023136"/>
    </source>
</evidence>
<dbReference type="SMART" id="SM01394">
    <property type="entry name" value="S_100"/>
    <property type="match status" value="1"/>
</dbReference>